<dbReference type="AlphaFoldDB" id="A0A9P1IDV5"/>
<evidence type="ECO:0000313" key="2">
    <source>
        <dbReference type="Proteomes" id="UP001152747"/>
    </source>
</evidence>
<keyword evidence="2" id="KW-1185">Reference proteome</keyword>
<name>A0A9P1IDV5_9PELO</name>
<comment type="caution">
    <text evidence="1">The sequence shown here is derived from an EMBL/GenBank/DDBJ whole genome shotgun (WGS) entry which is preliminary data.</text>
</comment>
<gene>
    <name evidence="1" type="ORF">CAMP_LOCUS4084</name>
</gene>
<protein>
    <submittedName>
        <fullName evidence="1">Uncharacterized protein</fullName>
    </submittedName>
</protein>
<proteinExistence type="predicted"/>
<sequence length="83" mass="9789">MSVIQKIGQLKRRREKQIAYIRQFDEFHSDIKDDEIFKCISNVYNKSIQNMETPTAPMCKKLLTVAIIQKTVRFYTSANESRC</sequence>
<dbReference type="EMBL" id="CANHGI010000002">
    <property type="protein sequence ID" value="CAI5441447.1"/>
    <property type="molecule type" value="Genomic_DNA"/>
</dbReference>
<evidence type="ECO:0000313" key="1">
    <source>
        <dbReference type="EMBL" id="CAI5441447.1"/>
    </source>
</evidence>
<accession>A0A9P1IDV5</accession>
<organism evidence="1 2">
    <name type="scientific">Caenorhabditis angaria</name>
    <dbReference type="NCBI Taxonomy" id="860376"/>
    <lineage>
        <taxon>Eukaryota</taxon>
        <taxon>Metazoa</taxon>
        <taxon>Ecdysozoa</taxon>
        <taxon>Nematoda</taxon>
        <taxon>Chromadorea</taxon>
        <taxon>Rhabditida</taxon>
        <taxon>Rhabditina</taxon>
        <taxon>Rhabditomorpha</taxon>
        <taxon>Rhabditoidea</taxon>
        <taxon>Rhabditidae</taxon>
        <taxon>Peloderinae</taxon>
        <taxon>Caenorhabditis</taxon>
    </lineage>
</organism>
<dbReference type="Proteomes" id="UP001152747">
    <property type="component" value="Unassembled WGS sequence"/>
</dbReference>
<reference evidence="1" key="1">
    <citation type="submission" date="2022-11" db="EMBL/GenBank/DDBJ databases">
        <authorList>
            <person name="Kikuchi T."/>
        </authorList>
    </citation>
    <scope>NUCLEOTIDE SEQUENCE</scope>
    <source>
        <strain evidence="1">PS1010</strain>
    </source>
</reference>